<dbReference type="Proteomes" id="UP001352533">
    <property type="component" value="Unassembled WGS sequence"/>
</dbReference>
<dbReference type="RefSeq" id="WP_194751649.1">
    <property type="nucleotide sequence ID" value="NZ_JACEWB010000017.1"/>
</dbReference>
<accession>A0ABU7QRJ2</accession>
<keyword evidence="1" id="KW-0472">Membrane</keyword>
<dbReference type="EMBL" id="JAMDKS010000017">
    <property type="protein sequence ID" value="MEE6113217.1"/>
    <property type="molecule type" value="Genomic_DNA"/>
</dbReference>
<feature type="transmembrane region" description="Helical" evidence="1">
    <location>
        <begin position="50"/>
        <end position="71"/>
    </location>
</feature>
<protein>
    <submittedName>
        <fullName evidence="2">Uncharacterized protein</fullName>
    </submittedName>
</protein>
<keyword evidence="1" id="KW-0812">Transmembrane</keyword>
<proteinExistence type="predicted"/>
<keyword evidence="1" id="KW-1133">Transmembrane helix</keyword>
<evidence type="ECO:0000256" key="1">
    <source>
        <dbReference type="SAM" id="Phobius"/>
    </source>
</evidence>
<sequence>MNDMIHKFFNKIPAKTLQYIAEDFRKAGTIAGVGLIGFVLAKDNIDEIEAFVLLTVGIAFWLLGLLLNYVADIMSKKAHKPVKRTKQHR</sequence>
<comment type="caution">
    <text evidence="2">The sequence shown here is derived from an EMBL/GenBank/DDBJ whole genome shotgun (WGS) entry which is preliminary data.</text>
</comment>
<keyword evidence="3" id="KW-1185">Reference proteome</keyword>
<reference evidence="2 3" key="1">
    <citation type="journal article" date="2022" name="Front. Microbiol.">
        <title>Commensal bacteria contribute to the growth of multidrug-resistant Avibacterium paragallinarum in chickens.</title>
        <authorList>
            <person name="Zhu J."/>
            <person name="Chen Y."/>
            <person name="Wu Y."/>
            <person name="Wang Y."/>
            <person name="Zhu K."/>
        </authorList>
    </citation>
    <scope>NUCLEOTIDE SEQUENCE [LARGE SCALE GENOMIC DNA]</scope>
    <source>
        <strain evidence="2 3">AV12</strain>
    </source>
</reference>
<name>A0ABU7QRJ2_AVIPA</name>
<organism evidence="2 3">
    <name type="scientific">Avibacterium paragallinarum</name>
    <name type="common">Haemophilus gallinarum</name>
    <dbReference type="NCBI Taxonomy" id="728"/>
    <lineage>
        <taxon>Bacteria</taxon>
        <taxon>Pseudomonadati</taxon>
        <taxon>Pseudomonadota</taxon>
        <taxon>Gammaproteobacteria</taxon>
        <taxon>Pasteurellales</taxon>
        <taxon>Pasteurellaceae</taxon>
        <taxon>Avibacterium</taxon>
    </lineage>
</organism>
<gene>
    <name evidence="2" type="ORF">M5S25_08425</name>
</gene>
<evidence type="ECO:0000313" key="3">
    <source>
        <dbReference type="Proteomes" id="UP001352533"/>
    </source>
</evidence>
<evidence type="ECO:0000313" key="2">
    <source>
        <dbReference type="EMBL" id="MEE6113217.1"/>
    </source>
</evidence>